<evidence type="ECO:0000313" key="1">
    <source>
        <dbReference type="EMBL" id="KUI59796.1"/>
    </source>
</evidence>
<sequence length="446" mass="50598">MDYPQRDQQSTQHPLSSQINYIQRDNILTATGSRVGTMYNGQSQPKRVQFSLPSHIKNSNISTVPSRYPSESSNPDYPVYSYFDATEKGNSTSHNDTLSNEEKDELVICDGVGSVNHHLRDEVRDHLLFDRTHASPGESYNVTVQKNVNIVFHANILYEDCLTLETAPNSKDKDTVMINLQNLAGIKPRRRTWAGCYAANILESYTAARTEYIIQCVRNGEIPPTPEDPLTANLLLLINRRIVLLFTGKTLNPVIDKFDLSTRLHLHSLKMKAALSYKYKSKLWTEFAPMVSSSYVKDNWQRPWKMDDWVQEQLGQWANFGRAPVFEPMRLRQSVHMIKTGFMAFQSPATKSANWRNTLKTGTAQNLYEADDDETGTRSIEMDAIFNFIELGLRSIADRVTRGESTIQQCRATVEEIDGLFQDALGDLMNLAYLTANSSTHVALQK</sequence>
<keyword evidence="2" id="KW-1185">Reference proteome</keyword>
<dbReference type="AlphaFoldDB" id="A0A194V7I3"/>
<accession>A0A194V7I3</accession>
<name>A0A194V7I3_CYTMA</name>
<evidence type="ECO:0000313" key="2">
    <source>
        <dbReference type="Proteomes" id="UP000078576"/>
    </source>
</evidence>
<protein>
    <submittedName>
        <fullName evidence="1">Uncharacterized protein</fullName>
    </submittedName>
</protein>
<reference evidence="2" key="1">
    <citation type="submission" date="2014-12" db="EMBL/GenBank/DDBJ databases">
        <title>Genome Sequence of Valsa Canker Pathogens Uncovers a Specific Adaption of Colonization on Woody Bark.</title>
        <authorList>
            <person name="Yin Z."/>
            <person name="Liu H."/>
            <person name="Gao X."/>
            <person name="Li Z."/>
            <person name="Song N."/>
            <person name="Ke X."/>
            <person name="Dai Q."/>
            <person name="Wu Y."/>
            <person name="Sun Y."/>
            <person name="Xu J.-R."/>
            <person name="Kang Z.K."/>
            <person name="Wang L."/>
            <person name="Huang L."/>
        </authorList>
    </citation>
    <scope>NUCLEOTIDE SEQUENCE [LARGE SCALE GENOMIC DNA]</scope>
    <source>
        <strain evidence="2">SXYL134</strain>
    </source>
</reference>
<dbReference type="Proteomes" id="UP000078576">
    <property type="component" value="Unassembled WGS sequence"/>
</dbReference>
<gene>
    <name evidence="1" type="ORF">VP1G_07032</name>
</gene>
<proteinExistence type="predicted"/>
<dbReference type="EMBL" id="KN714736">
    <property type="protein sequence ID" value="KUI59796.1"/>
    <property type="molecule type" value="Genomic_DNA"/>
</dbReference>
<organism evidence="1 2">
    <name type="scientific">Cytospora mali</name>
    <name type="common">Apple Valsa canker fungus</name>
    <name type="synonym">Valsa mali</name>
    <dbReference type="NCBI Taxonomy" id="578113"/>
    <lineage>
        <taxon>Eukaryota</taxon>
        <taxon>Fungi</taxon>
        <taxon>Dikarya</taxon>
        <taxon>Ascomycota</taxon>
        <taxon>Pezizomycotina</taxon>
        <taxon>Sordariomycetes</taxon>
        <taxon>Sordariomycetidae</taxon>
        <taxon>Diaporthales</taxon>
        <taxon>Cytosporaceae</taxon>
        <taxon>Cytospora</taxon>
    </lineage>
</organism>